<dbReference type="PANTHER" id="PTHR11360:SF281">
    <property type="entry name" value="ASPYRIDONES EFFLUX PROTEIN APDF-RELATED"/>
    <property type="match status" value="1"/>
</dbReference>
<evidence type="ECO:0000256" key="4">
    <source>
        <dbReference type="SAM" id="Phobius"/>
    </source>
</evidence>
<feature type="transmembrane region" description="Helical" evidence="4">
    <location>
        <begin position="329"/>
        <end position="346"/>
    </location>
</feature>
<feature type="transmembrane region" description="Helical" evidence="4">
    <location>
        <begin position="206"/>
        <end position="229"/>
    </location>
</feature>
<gene>
    <name evidence="6" type="ORF">D0Z07_6819</name>
</gene>
<dbReference type="PROSITE" id="PS50850">
    <property type="entry name" value="MFS"/>
    <property type="match status" value="1"/>
</dbReference>
<comment type="subcellular location">
    <subcellularLocation>
        <location evidence="1">Membrane</location>
        <topology evidence="1">Multi-pass membrane protein</topology>
    </subcellularLocation>
</comment>
<evidence type="ECO:0000256" key="1">
    <source>
        <dbReference type="ARBA" id="ARBA00004141"/>
    </source>
</evidence>
<dbReference type="PANTHER" id="PTHR11360">
    <property type="entry name" value="MONOCARBOXYLATE TRANSPORTER"/>
    <property type="match status" value="1"/>
</dbReference>
<feature type="domain" description="Major facilitator superfamily (MFS) profile" evidence="5">
    <location>
        <begin position="207"/>
        <end position="394"/>
    </location>
</feature>
<dbReference type="InterPro" id="IPR050327">
    <property type="entry name" value="Proton-linked_MCT"/>
</dbReference>
<keyword evidence="4" id="KW-1133">Transmembrane helix</keyword>
<dbReference type="AlphaFoldDB" id="A0A9P6VH08"/>
<evidence type="ECO:0000259" key="5">
    <source>
        <dbReference type="PROSITE" id="PS50850"/>
    </source>
</evidence>
<dbReference type="SUPFAM" id="SSF103473">
    <property type="entry name" value="MFS general substrate transporter"/>
    <property type="match status" value="1"/>
</dbReference>
<dbReference type="GO" id="GO:0016020">
    <property type="term" value="C:membrane"/>
    <property type="evidence" value="ECO:0007669"/>
    <property type="project" value="UniProtKB-SubCell"/>
</dbReference>
<dbReference type="Proteomes" id="UP000785200">
    <property type="component" value="Unassembled WGS sequence"/>
</dbReference>
<evidence type="ECO:0000256" key="3">
    <source>
        <dbReference type="SAM" id="MobiDB-lite"/>
    </source>
</evidence>
<dbReference type="InterPro" id="IPR036259">
    <property type="entry name" value="MFS_trans_sf"/>
</dbReference>
<evidence type="ECO:0000313" key="7">
    <source>
        <dbReference type="Proteomes" id="UP000785200"/>
    </source>
</evidence>
<dbReference type="GO" id="GO:0022857">
    <property type="term" value="F:transmembrane transporter activity"/>
    <property type="evidence" value="ECO:0007669"/>
    <property type="project" value="InterPro"/>
</dbReference>
<feature type="transmembrane region" description="Helical" evidence="4">
    <location>
        <begin position="94"/>
        <end position="122"/>
    </location>
</feature>
<feature type="transmembrane region" description="Helical" evidence="4">
    <location>
        <begin position="297"/>
        <end position="317"/>
    </location>
</feature>
<reference evidence="6" key="1">
    <citation type="submission" date="2019-07" db="EMBL/GenBank/DDBJ databases">
        <title>Hyphodiscus hymeniophilus genome sequencing and assembly.</title>
        <authorList>
            <person name="Kramer G."/>
            <person name="Nodwell J."/>
        </authorList>
    </citation>
    <scope>NUCLEOTIDE SEQUENCE</scope>
    <source>
        <strain evidence="6">ATCC 34498</strain>
    </source>
</reference>
<dbReference type="InterPro" id="IPR020846">
    <property type="entry name" value="MFS_dom"/>
</dbReference>
<dbReference type="OrthoDB" id="6499973at2759"/>
<comment type="caution">
    <text evidence="6">The sequence shown here is derived from an EMBL/GenBank/DDBJ whole genome shotgun (WGS) entry which is preliminary data.</text>
</comment>
<feature type="transmembrane region" description="Helical" evidence="4">
    <location>
        <begin position="244"/>
        <end position="264"/>
    </location>
</feature>
<evidence type="ECO:0000256" key="2">
    <source>
        <dbReference type="ARBA" id="ARBA00006727"/>
    </source>
</evidence>
<feature type="transmembrane region" description="Helical" evidence="4">
    <location>
        <begin position="56"/>
        <end position="74"/>
    </location>
</feature>
<proteinExistence type="inferred from homology"/>
<feature type="transmembrane region" description="Helical" evidence="4">
    <location>
        <begin position="134"/>
        <end position="154"/>
    </location>
</feature>
<dbReference type="InterPro" id="IPR011701">
    <property type="entry name" value="MFS"/>
</dbReference>
<evidence type="ECO:0000313" key="6">
    <source>
        <dbReference type="EMBL" id="KAG0647762.1"/>
    </source>
</evidence>
<feature type="compositionally biased region" description="Polar residues" evidence="3">
    <location>
        <begin position="30"/>
        <end position="45"/>
    </location>
</feature>
<protein>
    <submittedName>
        <fullName evidence="6">Aspyridones efflux apdF</fullName>
    </submittedName>
</protein>
<organism evidence="6 7">
    <name type="scientific">Hyphodiscus hymeniophilus</name>
    <dbReference type="NCBI Taxonomy" id="353542"/>
    <lineage>
        <taxon>Eukaryota</taxon>
        <taxon>Fungi</taxon>
        <taxon>Dikarya</taxon>
        <taxon>Ascomycota</taxon>
        <taxon>Pezizomycotina</taxon>
        <taxon>Leotiomycetes</taxon>
        <taxon>Helotiales</taxon>
        <taxon>Hyphodiscaceae</taxon>
        <taxon>Hyphodiscus</taxon>
    </lineage>
</organism>
<keyword evidence="4" id="KW-0812">Transmembrane</keyword>
<sequence>MGSADFPDREDQDQMSTTPNGNFEKVDGSQVPNIENNGELSQNVPTFPEGGVRGSLVVLGAALSVFATFGWVNAWGVFQEYYQTHQLRSESPSAISWIGSLQIFFQFAGMLVGGLTISPCFAATSHYFNKRRGAALGLVVAGSSLGGVVWPIVLNNLFSSTISFGWSIRLCAFIMLALLSVSVATVKARLPPRKGKFFLPSAFKNIQFDLLILAMFVANIGVFVPIFYLPTYAVEHGMSINTSFYLPSVLNGASFLGRVVPGIIADKFGPLNLLSGAVISTAILILCWTKATTNVGFFVFAAVFGFCSGAIISLMSVAFTRIPNDPRQIGTYLGMGMIFVAVAVLIGPPINGALVSRYGGFEQATIFSGVLSLAGGALVIIAKWAAGKGLLAKI</sequence>
<feature type="region of interest" description="Disordered" evidence="3">
    <location>
        <begin position="1"/>
        <end position="45"/>
    </location>
</feature>
<feature type="transmembrane region" description="Helical" evidence="4">
    <location>
        <begin position="271"/>
        <end position="291"/>
    </location>
</feature>
<dbReference type="Gene3D" id="1.20.1250.20">
    <property type="entry name" value="MFS general substrate transporter like domains"/>
    <property type="match status" value="2"/>
</dbReference>
<feature type="transmembrane region" description="Helical" evidence="4">
    <location>
        <begin position="366"/>
        <end position="386"/>
    </location>
</feature>
<feature type="transmembrane region" description="Helical" evidence="4">
    <location>
        <begin position="166"/>
        <end position="186"/>
    </location>
</feature>
<dbReference type="EMBL" id="VNKQ01000012">
    <property type="protein sequence ID" value="KAG0647762.1"/>
    <property type="molecule type" value="Genomic_DNA"/>
</dbReference>
<name>A0A9P6VH08_9HELO</name>
<keyword evidence="4" id="KW-0472">Membrane</keyword>
<keyword evidence="7" id="KW-1185">Reference proteome</keyword>
<dbReference type="Pfam" id="PF07690">
    <property type="entry name" value="MFS_1"/>
    <property type="match status" value="1"/>
</dbReference>
<accession>A0A9P6VH08</accession>
<comment type="similarity">
    <text evidence="2">Belongs to the major facilitator superfamily. Monocarboxylate porter (TC 2.A.1.13) family.</text>
</comment>